<dbReference type="Gene3D" id="1.10.357.10">
    <property type="entry name" value="Tetracycline Repressor, domain 2"/>
    <property type="match status" value="1"/>
</dbReference>
<dbReference type="InterPro" id="IPR001647">
    <property type="entry name" value="HTH_TetR"/>
</dbReference>
<name>A0ABQ6E028_9GAMM</name>
<gene>
    <name evidence="4" type="ORF">GCM10007916_16420</name>
</gene>
<dbReference type="InterPro" id="IPR009057">
    <property type="entry name" value="Homeodomain-like_sf"/>
</dbReference>
<feature type="DNA-binding region" description="H-T-H motif" evidence="2">
    <location>
        <begin position="24"/>
        <end position="43"/>
    </location>
</feature>
<evidence type="ECO:0000313" key="4">
    <source>
        <dbReference type="EMBL" id="GLS90575.1"/>
    </source>
</evidence>
<evidence type="ECO:0000259" key="3">
    <source>
        <dbReference type="PROSITE" id="PS50977"/>
    </source>
</evidence>
<comment type="caution">
    <text evidence="4">The sequence shown here is derived from an EMBL/GenBank/DDBJ whole genome shotgun (WGS) entry which is preliminary data.</text>
</comment>
<evidence type="ECO:0000256" key="1">
    <source>
        <dbReference type="ARBA" id="ARBA00023125"/>
    </source>
</evidence>
<dbReference type="Pfam" id="PF00440">
    <property type="entry name" value="TetR_N"/>
    <property type="match status" value="1"/>
</dbReference>
<accession>A0ABQ6E028</accession>
<dbReference type="SUPFAM" id="SSF46689">
    <property type="entry name" value="Homeodomain-like"/>
    <property type="match status" value="1"/>
</dbReference>
<dbReference type="PRINTS" id="PR00455">
    <property type="entry name" value="HTHTETR"/>
</dbReference>
<evidence type="ECO:0000313" key="5">
    <source>
        <dbReference type="Proteomes" id="UP001157353"/>
    </source>
</evidence>
<reference evidence="5" key="1">
    <citation type="journal article" date="2019" name="Int. J. Syst. Evol. Microbiol.">
        <title>The Global Catalogue of Microorganisms (GCM) 10K type strain sequencing project: providing services to taxonomists for standard genome sequencing and annotation.</title>
        <authorList>
            <consortium name="The Broad Institute Genomics Platform"/>
            <consortium name="The Broad Institute Genome Sequencing Center for Infectious Disease"/>
            <person name="Wu L."/>
            <person name="Ma J."/>
        </authorList>
    </citation>
    <scope>NUCLEOTIDE SEQUENCE [LARGE SCALE GENOMIC DNA]</scope>
    <source>
        <strain evidence="5">NBRC 103166</strain>
    </source>
</reference>
<dbReference type="EMBL" id="BSPQ01000004">
    <property type="protein sequence ID" value="GLS90575.1"/>
    <property type="molecule type" value="Genomic_DNA"/>
</dbReference>
<keyword evidence="1 2" id="KW-0238">DNA-binding</keyword>
<dbReference type="InterPro" id="IPR050109">
    <property type="entry name" value="HTH-type_TetR-like_transc_reg"/>
</dbReference>
<dbReference type="PANTHER" id="PTHR30055">
    <property type="entry name" value="HTH-TYPE TRANSCRIPTIONAL REGULATOR RUTR"/>
    <property type="match status" value="1"/>
</dbReference>
<dbReference type="RefSeq" id="WP_284203694.1">
    <property type="nucleotide sequence ID" value="NZ_BSPQ01000004.1"/>
</dbReference>
<protein>
    <submittedName>
        <fullName evidence="4">TetR family transcriptional regulator</fullName>
    </submittedName>
</protein>
<sequence length="197" mass="22678">MGKRNNILAAAEQLLAERGFYGLSMKVLADKAGIAAGTIYRYFDNKEMLMAELHQHITQEAAQTAFQGWSEQHSEKQKYDILWRNVFDAVRANPQRLAVMDMLYCMPHINQRNTDLLQDDAFLPFIEFFKKGIDEKRFHDWPIAALTALSFDSSINLAKKVLQERLEITEQLLTQVCDASWMIIQATPQHNLTTIND</sequence>
<evidence type="ECO:0000256" key="2">
    <source>
        <dbReference type="PROSITE-ProRule" id="PRU00335"/>
    </source>
</evidence>
<dbReference type="Proteomes" id="UP001157353">
    <property type="component" value="Unassembled WGS sequence"/>
</dbReference>
<organism evidence="4 5">
    <name type="scientific">Psychromonas marina</name>
    <dbReference type="NCBI Taxonomy" id="88364"/>
    <lineage>
        <taxon>Bacteria</taxon>
        <taxon>Pseudomonadati</taxon>
        <taxon>Pseudomonadota</taxon>
        <taxon>Gammaproteobacteria</taxon>
        <taxon>Alteromonadales</taxon>
        <taxon>Psychromonadaceae</taxon>
        <taxon>Psychromonas</taxon>
    </lineage>
</organism>
<proteinExistence type="predicted"/>
<dbReference type="PROSITE" id="PS50977">
    <property type="entry name" value="HTH_TETR_2"/>
    <property type="match status" value="1"/>
</dbReference>
<dbReference type="Pfam" id="PF22604">
    <property type="entry name" value="TetR_HI_0893_C"/>
    <property type="match status" value="1"/>
</dbReference>
<dbReference type="InterPro" id="IPR023772">
    <property type="entry name" value="DNA-bd_HTH_TetR-type_CS"/>
</dbReference>
<feature type="domain" description="HTH tetR-type" evidence="3">
    <location>
        <begin position="1"/>
        <end position="61"/>
    </location>
</feature>
<dbReference type="PROSITE" id="PS01081">
    <property type="entry name" value="HTH_TETR_1"/>
    <property type="match status" value="1"/>
</dbReference>
<dbReference type="PANTHER" id="PTHR30055:SF207">
    <property type="entry name" value="HTH-TYPE TRANSCRIPTIONAL REPRESSOR FATR"/>
    <property type="match status" value="1"/>
</dbReference>
<dbReference type="InterPro" id="IPR054422">
    <property type="entry name" value="TetR-like_HI_0893_C"/>
</dbReference>
<keyword evidence="5" id="KW-1185">Reference proteome</keyword>